<organism evidence="2">
    <name type="scientific">Gymnochlora stellata</name>
    <dbReference type="NCBI Taxonomy" id="67809"/>
    <lineage>
        <taxon>Eukaryota</taxon>
        <taxon>Sar</taxon>
        <taxon>Rhizaria</taxon>
        <taxon>Cercozoa</taxon>
        <taxon>Chlorarachniophyceae</taxon>
        <taxon>Gymnochlora</taxon>
    </lineage>
</organism>
<gene>
    <name evidence="2" type="primary">ycf1</name>
</gene>
<feature type="transmembrane region" description="Helical" evidence="1">
    <location>
        <begin position="57"/>
        <end position="76"/>
    </location>
</feature>
<geneLocation type="plastid" evidence="2"/>
<dbReference type="GeneID" id="27110015"/>
<reference evidence="2" key="1">
    <citation type="journal article" date="2016" name="J. Plant Res.">
        <title>Plastid genome sequences of Gymnochlora stellata, Lotharella vacuolata, and Partenskyella glossopodia reveal remarkable structural conservation among chlorarachniophyte species.</title>
        <authorList>
            <person name="Suzuki S."/>
            <person name="Hirakawa Y."/>
            <person name="Kofuji R."/>
            <person name="Sugita M."/>
            <person name="Ishida K."/>
        </authorList>
    </citation>
    <scope>NUCLEOTIDE SEQUENCE</scope>
    <source>
        <strain evidence="2">CCMP2053</strain>
    </source>
</reference>
<evidence type="ECO:0000313" key="2">
    <source>
        <dbReference type="EMBL" id="BAU62495.1"/>
    </source>
</evidence>
<evidence type="ECO:0000256" key="1">
    <source>
        <dbReference type="SAM" id="Phobius"/>
    </source>
</evidence>
<keyword evidence="1" id="KW-0472">Membrane</keyword>
<dbReference type="AlphaFoldDB" id="A0A140JZG8"/>
<name>A0A140JZG8_GYMST</name>
<dbReference type="EMBL" id="AP014947">
    <property type="protein sequence ID" value="BAU62495.1"/>
    <property type="molecule type" value="Genomic_DNA"/>
</dbReference>
<sequence length="1056" mass="125317">MTYTDLVKEFSNIILENIDHLFNYFDLDQINDLTNLTNTNNSNNYLIIPGINTLKQIIIYIEILVQKIIYFYYPIFDSFNNWIKNLLNLNQITNFQNLPLILNSITKSILDEDIFFKTQLNNSINILQLPNYLENKFYIGYINSIILSLPLLSCNQLICFYRFLFHGPLFGLISLLGWIVGQFLLLFCIFFGLKPLIIQWFSLQPFNYFLGLYLIINFLHSRIAESKRRSPKKKKKKKRNIQELQIEDTLILKTDKKSKLEKIFATHFLLTWTESGFLLPYLSTINFSVEPTLLTNTISPNIFMYFNIHGSYLMGITFGCLIHSLIYHELFLKYFKYNYTLRFIGESKILSAKEKLRNKKARKKSQKSDFSLKLLIKDIQRSIISNFIRTKKIEKRKSKQKLQLFDKKFLKRINAILLILILSVTISSLSYYDFNYLVINPLGFIPQDKELNEILLDSNSDDPVLGGLGSKRYVLNIDDTNYIYTDIFSFNNKEYKSLLEFEDVNYKAEYAWMSRLDKLESRVMPIKPIKSKMLRKRKSPFIKIISSNSVNLSRIDKFLYKFDINSFKTPMLDENYFENSYDAMPSFSKRMIDSNFKTDFIPYNKYFLTTLKADKKGLELETEIKQKYYFNTLYKTILNVEMDTLISRQPINDILLEIEENDFLRRRIALSNYYESNYFYSQMNKFEIFRNLFFNSKSYTNNVYNQQFKGTLRIVDRLFHTSINFNTKNRSILKYDQILINKNKKNLYSHEEIIPKNTLEMPNYKGLFINNSTPLFITWSPELNQLILTNDIFFKVSNKINSNYIFDSNLVKNFESNFLSISTFQKQTNLLTNSYSIISFPYLEKLFENEKQLYSLDFFDPYKTFLSKLAIETRPQLNNFNTLNSLNWYSFRRIPHVQSREKLKELFETPPDKSNFEKNEKRKYFMILPEDSNDTTLFDKIRLNYIQFSNSINDKNLLINIYDVIKSIIISFFEEITKLNIMILNYIKNINLDKFNTIQISEIQSYVNVKYNDIINSSLFNELKLSYNDFTIIIKDKSNKVVGIIQNKINKLSGNS</sequence>
<feature type="transmembrane region" description="Helical" evidence="1">
    <location>
        <begin position="205"/>
        <end position="224"/>
    </location>
</feature>
<protein>
    <submittedName>
        <fullName evidence="2">Ycf1 protein</fullName>
    </submittedName>
</protein>
<feature type="transmembrane region" description="Helical" evidence="1">
    <location>
        <begin position="138"/>
        <end position="158"/>
    </location>
</feature>
<feature type="transmembrane region" description="Helical" evidence="1">
    <location>
        <begin position="302"/>
        <end position="327"/>
    </location>
</feature>
<feature type="transmembrane region" description="Helical" evidence="1">
    <location>
        <begin position="413"/>
        <end position="432"/>
    </location>
</feature>
<accession>A0A140JZG8</accession>
<keyword evidence="2" id="KW-0934">Plastid</keyword>
<feature type="transmembrane region" description="Helical" evidence="1">
    <location>
        <begin position="263"/>
        <end position="282"/>
    </location>
</feature>
<feature type="transmembrane region" description="Helical" evidence="1">
    <location>
        <begin position="170"/>
        <end position="193"/>
    </location>
</feature>
<keyword evidence="1" id="KW-1133">Transmembrane helix</keyword>
<dbReference type="RefSeq" id="YP_009240361.1">
    <property type="nucleotide sequence ID" value="NC_029741.1"/>
</dbReference>
<keyword evidence="1" id="KW-0812">Transmembrane</keyword>
<proteinExistence type="predicted"/>